<evidence type="ECO:0000256" key="1">
    <source>
        <dbReference type="SAM" id="Phobius"/>
    </source>
</evidence>
<accession>A0A193LI17</accession>
<dbReference type="OrthoDB" id="7272344at2"/>
<keyword evidence="1" id="KW-0472">Membrane</keyword>
<feature type="transmembrane region" description="Helical" evidence="1">
    <location>
        <begin position="55"/>
        <end position="76"/>
    </location>
</feature>
<keyword evidence="1" id="KW-1133">Transmembrane helix</keyword>
<sequence length="148" mass="16039">MANKNNDKTSRSSDLTIAGFGLRFIAALVLVMATYNPTRYSVFAWIREALAASTLGAPHVFVLVLLVIGWTIYLVASFRSLGTLGMVLGSAFFAALIWLLTDFGLLAANSITSLTWIILVCLAALLTIGVSGSHMWRRLTGQLEVDED</sequence>
<dbReference type="Pfam" id="PF20134">
    <property type="entry name" value="DUF6524"/>
    <property type="match status" value="1"/>
</dbReference>
<dbReference type="Proteomes" id="UP000092695">
    <property type="component" value="Chromosome"/>
</dbReference>
<reference evidence="2 3" key="1">
    <citation type="submission" date="2016-06" db="EMBL/GenBank/DDBJ databases">
        <title>Complete genome sequence of a deep-branching marine Gamma Proteobacterium Woeseia oceani type strain XK5.</title>
        <authorList>
            <person name="Mu D."/>
            <person name="Du Z."/>
        </authorList>
    </citation>
    <scope>NUCLEOTIDE SEQUENCE [LARGE SCALE GENOMIC DNA]</scope>
    <source>
        <strain evidence="2 3">XK5</strain>
    </source>
</reference>
<evidence type="ECO:0000313" key="3">
    <source>
        <dbReference type="Proteomes" id="UP000092695"/>
    </source>
</evidence>
<protein>
    <submittedName>
        <fullName evidence="2">Uncharacterized protein</fullName>
    </submittedName>
</protein>
<proteinExistence type="predicted"/>
<dbReference type="EMBL" id="CP016268">
    <property type="protein sequence ID" value="ANO52083.1"/>
    <property type="molecule type" value="Genomic_DNA"/>
</dbReference>
<dbReference type="InterPro" id="IPR045387">
    <property type="entry name" value="DUF6524"/>
</dbReference>
<dbReference type="STRING" id="1548547.BA177_13530"/>
<keyword evidence="3" id="KW-1185">Reference proteome</keyword>
<feature type="transmembrane region" description="Helical" evidence="1">
    <location>
        <begin position="106"/>
        <end position="128"/>
    </location>
</feature>
<evidence type="ECO:0000313" key="2">
    <source>
        <dbReference type="EMBL" id="ANO52083.1"/>
    </source>
</evidence>
<organism evidence="2 3">
    <name type="scientific">Woeseia oceani</name>
    <dbReference type="NCBI Taxonomy" id="1548547"/>
    <lineage>
        <taxon>Bacteria</taxon>
        <taxon>Pseudomonadati</taxon>
        <taxon>Pseudomonadota</taxon>
        <taxon>Gammaproteobacteria</taxon>
        <taxon>Woeseiales</taxon>
        <taxon>Woeseiaceae</taxon>
        <taxon>Woeseia</taxon>
    </lineage>
</organism>
<keyword evidence="1" id="KW-0812">Transmembrane</keyword>
<dbReference type="RefSeq" id="WP_068617064.1">
    <property type="nucleotide sequence ID" value="NZ_CP016268.1"/>
</dbReference>
<dbReference type="AlphaFoldDB" id="A0A193LI17"/>
<dbReference type="KEGG" id="woc:BA177_13530"/>
<feature type="transmembrane region" description="Helical" evidence="1">
    <location>
        <begin position="83"/>
        <end position="100"/>
    </location>
</feature>
<name>A0A193LI17_9GAMM</name>
<gene>
    <name evidence="2" type="ORF">BA177_13530</name>
</gene>
<feature type="transmembrane region" description="Helical" evidence="1">
    <location>
        <begin position="12"/>
        <end position="35"/>
    </location>
</feature>